<reference evidence="1" key="1">
    <citation type="submission" date="2019-08" db="EMBL/GenBank/DDBJ databases">
        <title>Genome sequence of Clostridiales bacterium MT110.</title>
        <authorList>
            <person name="Cao J."/>
        </authorList>
    </citation>
    <scope>NUCLEOTIDE SEQUENCE</scope>
    <source>
        <strain evidence="1">MT110</strain>
    </source>
</reference>
<evidence type="ECO:0000313" key="1">
    <source>
        <dbReference type="EMBL" id="QOX62574.1"/>
    </source>
</evidence>
<dbReference type="EC" id="2.5.1.19" evidence="1"/>
<evidence type="ECO:0000313" key="2">
    <source>
        <dbReference type="Proteomes" id="UP000594014"/>
    </source>
</evidence>
<proteinExistence type="predicted"/>
<protein>
    <submittedName>
        <fullName evidence="1">3-phosphoshikimate 1-carboxyvinyltransferase</fullName>
        <ecNumber evidence="1">2.5.1.19</ecNumber>
    </submittedName>
</protein>
<accession>A0ACD1A898</accession>
<keyword evidence="2" id="KW-1185">Reference proteome</keyword>
<name>A0ACD1A898_9FIRM</name>
<organism evidence="1 2">
    <name type="scientific">Anoxybacterium hadale</name>
    <dbReference type="NCBI Taxonomy" id="3408580"/>
    <lineage>
        <taxon>Bacteria</taxon>
        <taxon>Bacillati</taxon>
        <taxon>Bacillota</taxon>
        <taxon>Clostridia</taxon>
        <taxon>Peptostreptococcales</taxon>
        <taxon>Anaerovoracaceae</taxon>
        <taxon>Anoxybacterium</taxon>
    </lineage>
</organism>
<sequence length="424" mass="45327">MEMKASKGLRGTIDVAPDKSISHRAVMMGSIAKGTTRINNFLMGEDCLSTIDCFRKMGVPVKIEESIVTVTGKGLRGLQESKELLYTGNSGTTTRLLCGLLAPQKFTSVLDGDASIRKRPMNRVINPLKEMGAKIMARDGGFTPITIEGTALKGVEYALPVASAQLKSALILAGLYAEGETLILEPKSSRNHTELMINGFGGNISTEINRITVKPTEELYGHEITVPGDISSAAFFLVAGLIVPGSEIRIKNVGLNPTRTGILDVLKAMGASIAIEENQGEIEPSGDLIVKHSALKGTEIGGDLIPRLIDELPILAVAAAFAEGTTVIKDAEELKVKESNRIDAMETELKKAGAQVRATEDGMIIQGGSPLHGADFESYHDHRIAMSMAVLALAAEGDSKILNHQCINISYPGFFDTITSLQNR</sequence>
<keyword evidence="1" id="KW-0808">Transferase</keyword>
<dbReference type="Proteomes" id="UP000594014">
    <property type="component" value="Chromosome"/>
</dbReference>
<gene>
    <name evidence="1" type="primary">aroA</name>
    <name evidence="1" type="ORF">FRZ06_04050</name>
</gene>
<dbReference type="EMBL" id="CP042469">
    <property type="protein sequence ID" value="QOX62574.1"/>
    <property type="molecule type" value="Genomic_DNA"/>
</dbReference>